<dbReference type="AlphaFoldDB" id="A0A0G4GA36"/>
<dbReference type="Gene3D" id="1.10.3210.50">
    <property type="match status" value="1"/>
</dbReference>
<reference evidence="1" key="1">
    <citation type="submission" date="2014-11" db="EMBL/GenBank/DDBJ databases">
        <authorList>
            <person name="Otto D Thomas"/>
            <person name="Naeem Raeece"/>
        </authorList>
    </citation>
    <scope>NUCLEOTIDE SEQUENCE</scope>
</reference>
<dbReference type="VEuPathDB" id="CryptoDB:Cvel_20933"/>
<protein>
    <recommendedName>
        <fullName evidence="2">HD domain-containing protein</fullName>
    </recommendedName>
</protein>
<organism evidence="1">
    <name type="scientific">Chromera velia CCMP2878</name>
    <dbReference type="NCBI Taxonomy" id="1169474"/>
    <lineage>
        <taxon>Eukaryota</taxon>
        <taxon>Sar</taxon>
        <taxon>Alveolata</taxon>
        <taxon>Colpodellida</taxon>
        <taxon>Chromeraceae</taxon>
        <taxon>Chromera</taxon>
    </lineage>
</organism>
<name>A0A0G4GA36_9ALVE</name>
<dbReference type="EMBL" id="CDMZ01001018">
    <property type="protein sequence ID" value="CEM25811.1"/>
    <property type="molecule type" value="Genomic_DNA"/>
</dbReference>
<dbReference type="PANTHER" id="PTHR33594:SF1">
    <property type="entry name" value="HD_PDEASE DOMAIN-CONTAINING PROTEIN"/>
    <property type="match status" value="1"/>
</dbReference>
<dbReference type="SUPFAM" id="SSF109604">
    <property type="entry name" value="HD-domain/PDEase-like"/>
    <property type="match status" value="1"/>
</dbReference>
<proteinExistence type="predicted"/>
<evidence type="ECO:0008006" key="2">
    <source>
        <dbReference type="Google" id="ProtNLM"/>
    </source>
</evidence>
<gene>
    <name evidence="1" type="ORF">Cvel_20933</name>
</gene>
<sequence length="210" mass="23911">MQTVARRSNRIARLLPADELGGVTRGDAVLLCTVVGWLHDVSDHKYSEVKSLRWFINRMEGLLHSLGCLPYWGFVQDAIDRISFSREKRKGQEDWGQLGHWLIVRHIVSDADKIEALGEVGVERCVGYKLSRLRAEELREAEAAVVSRVRKEVREHADEKLLLLKDQYIRTSVGRKLAEGPHSELAAVIKGDELDHFIRKQLLALLRLTA</sequence>
<evidence type="ECO:0000313" key="1">
    <source>
        <dbReference type="EMBL" id="CEM25811.1"/>
    </source>
</evidence>
<accession>A0A0G4GA36</accession>
<dbReference type="PANTHER" id="PTHR33594">
    <property type="entry name" value="SUPERFAMILY HYDROLASE, PUTATIVE (AFU_ORTHOLOGUE AFUA_1G03035)-RELATED"/>
    <property type="match status" value="1"/>
</dbReference>